<comment type="caution">
    <text evidence="1">The sequence shown here is derived from an EMBL/GenBank/DDBJ whole genome shotgun (WGS) entry which is preliminary data.</text>
</comment>
<evidence type="ECO:0000313" key="2">
    <source>
        <dbReference type="Proteomes" id="UP000790377"/>
    </source>
</evidence>
<gene>
    <name evidence="1" type="ORF">BJ138DRAFT_1151459</name>
</gene>
<name>A0ACB8ACK2_9AGAM</name>
<evidence type="ECO:0000313" key="1">
    <source>
        <dbReference type="EMBL" id="KAH7911115.1"/>
    </source>
</evidence>
<proteinExistence type="predicted"/>
<dbReference type="EMBL" id="MU267689">
    <property type="protein sequence ID" value="KAH7911115.1"/>
    <property type="molecule type" value="Genomic_DNA"/>
</dbReference>
<reference evidence="1" key="1">
    <citation type="journal article" date="2021" name="New Phytol.">
        <title>Evolutionary innovations through gain and loss of genes in the ectomycorrhizal Boletales.</title>
        <authorList>
            <person name="Wu G."/>
            <person name="Miyauchi S."/>
            <person name="Morin E."/>
            <person name="Kuo A."/>
            <person name="Drula E."/>
            <person name="Varga T."/>
            <person name="Kohler A."/>
            <person name="Feng B."/>
            <person name="Cao Y."/>
            <person name="Lipzen A."/>
            <person name="Daum C."/>
            <person name="Hundley H."/>
            <person name="Pangilinan J."/>
            <person name="Johnson J."/>
            <person name="Barry K."/>
            <person name="LaButti K."/>
            <person name="Ng V."/>
            <person name="Ahrendt S."/>
            <person name="Min B."/>
            <person name="Choi I.G."/>
            <person name="Park H."/>
            <person name="Plett J.M."/>
            <person name="Magnuson J."/>
            <person name="Spatafora J.W."/>
            <person name="Nagy L.G."/>
            <person name="Henrissat B."/>
            <person name="Grigoriev I.V."/>
            <person name="Yang Z.L."/>
            <person name="Xu J."/>
            <person name="Martin F.M."/>
        </authorList>
    </citation>
    <scope>NUCLEOTIDE SEQUENCE</scope>
    <source>
        <strain evidence="1">ATCC 28755</strain>
    </source>
</reference>
<organism evidence="1 2">
    <name type="scientific">Hygrophoropsis aurantiaca</name>
    <dbReference type="NCBI Taxonomy" id="72124"/>
    <lineage>
        <taxon>Eukaryota</taxon>
        <taxon>Fungi</taxon>
        <taxon>Dikarya</taxon>
        <taxon>Basidiomycota</taxon>
        <taxon>Agaricomycotina</taxon>
        <taxon>Agaricomycetes</taxon>
        <taxon>Agaricomycetidae</taxon>
        <taxon>Boletales</taxon>
        <taxon>Coniophorineae</taxon>
        <taxon>Hygrophoropsidaceae</taxon>
        <taxon>Hygrophoropsis</taxon>
    </lineage>
</organism>
<accession>A0ACB8ACK2</accession>
<sequence>MWNYTEHHDTIVRNTIKTIEDEVLELKKTITRKRALVRNLKNLLLPVNRLPNEILLACFGQAMQDWVDENDGVDERAAAELPLHGWSRVDKSEFELPCTPVFAIFHVSRHWRQLATNTPSLWTNLIITSKFNRHLKVFRKFLHRAKGMPIAANIRSLEPPGSSNSAGVSLMEVIMPLINTQQIHALKFFGAAPQLMLPFLRMVNQTSIGPPSPPSIVFSRLATLSSFELCYPGCLTFSRLRSLLSAAPQLKTLELQHASSLDDVECADNTVIDLPMLENLTLIDSSLFHCKLLDSLSAPHLRQLKLLAWDDWAEGDQVLSCLFIHNTNSFGSSLRVPKFSQVQNLTLSSNYKHYYLNINLIRAFPRVTHLTLHSPIVFFDDPEEPSSLEPPIFQCLQCLTVDFAFEGAGDTLPESRFCFTWLQKPQDRADRPLLISVLDRSTKSMRDANENLFRYYKELQQYGELDESSSRLNEFMRWEADGEPAILHRLNFACFPSFLVDSAC</sequence>
<keyword evidence="2" id="KW-1185">Reference proteome</keyword>
<dbReference type="Proteomes" id="UP000790377">
    <property type="component" value="Unassembled WGS sequence"/>
</dbReference>
<protein>
    <submittedName>
        <fullName evidence="1">Uncharacterized protein</fullName>
    </submittedName>
</protein>